<dbReference type="InterPro" id="IPR029002">
    <property type="entry name" value="PLPC/GPLD1"/>
</dbReference>
<dbReference type="Pfam" id="PF00882">
    <property type="entry name" value="Zn_dep_PLPC"/>
    <property type="match status" value="1"/>
</dbReference>
<evidence type="ECO:0000313" key="2">
    <source>
        <dbReference type="EMBL" id="SDB55165.1"/>
    </source>
</evidence>
<dbReference type="OrthoDB" id="9810528at2"/>
<dbReference type="Proteomes" id="UP000198771">
    <property type="component" value="Unassembled WGS sequence"/>
</dbReference>
<accession>A0A1G6EDY9</accession>
<organism evidence="2 3">
    <name type="scientific">Desulfonatronum thiosulfatophilum</name>
    <dbReference type="NCBI Taxonomy" id="617002"/>
    <lineage>
        <taxon>Bacteria</taxon>
        <taxon>Pseudomonadati</taxon>
        <taxon>Thermodesulfobacteriota</taxon>
        <taxon>Desulfovibrionia</taxon>
        <taxon>Desulfovibrionales</taxon>
        <taxon>Desulfonatronaceae</taxon>
        <taxon>Desulfonatronum</taxon>
    </lineage>
</organism>
<feature type="domain" description="Phospholipase C/D" evidence="1">
    <location>
        <begin position="6"/>
        <end position="144"/>
    </location>
</feature>
<sequence length="289" mass="32657">MPKENTHLWFAQRLMTRLQNGDLPHPSANLVLNQPRMFSLGSIIPDAFFYHYRARGRRMAKVLHGSDPVMRAEAFSFMVVQAGEDASGRDQAFVLGYLSHVALDATFHPVIHALSGRRPGRPSSGVTRSLHRLLETGLDRLVNRTSRYPDIIAPFLADRAEVLHILAGHAGLRLGDVRGALSNQLLVSRLAQGRFAHKLLSFFHWPPALDLSELRNLCYAQLDEEDGFDPDKAAAAPTVWTAFHKVNWDRLFERAENLALKLFCLCSEHWTKRLDFAELRQAFPQKACD</sequence>
<protein>
    <submittedName>
        <fullName evidence="2">Zinc dependent phospholipase C</fullName>
    </submittedName>
</protein>
<proteinExistence type="predicted"/>
<dbReference type="STRING" id="617002.SAMN05660653_02746"/>
<keyword evidence="3" id="KW-1185">Reference proteome</keyword>
<name>A0A1G6EDY9_9BACT</name>
<evidence type="ECO:0000313" key="3">
    <source>
        <dbReference type="Proteomes" id="UP000198771"/>
    </source>
</evidence>
<evidence type="ECO:0000259" key="1">
    <source>
        <dbReference type="Pfam" id="PF00882"/>
    </source>
</evidence>
<gene>
    <name evidence="2" type="ORF">SAMN05660653_02746</name>
</gene>
<dbReference type="EMBL" id="FMXO01000017">
    <property type="protein sequence ID" value="SDB55165.1"/>
    <property type="molecule type" value="Genomic_DNA"/>
</dbReference>
<dbReference type="AlphaFoldDB" id="A0A1G6EDY9"/>
<dbReference type="RefSeq" id="WP_092123019.1">
    <property type="nucleotide sequence ID" value="NZ_FMXO01000017.1"/>
</dbReference>
<reference evidence="2 3" key="1">
    <citation type="submission" date="2016-10" db="EMBL/GenBank/DDBJ databases">
        <authorList>
            <person name="de Groot N.N."/>
        </authorList>
    </citation>
    <scope>NUCLEOTIDE SEQUENCE [LARGE SCALE GENOMIC DNA]</scope>
    <source>
        <strain evidence="2 3">ASO4-2</strain>
    </source>
</reference>